<dbReference type="SUPFAM" id="SSF48019">
    <property type="entry name" value="post-AAA+ oligomerization domain-like"/>
    <property type="match status" value="1"/>
</dbReference>
<proteinExistence type="inferred from homology"/>
<dbReference type="InterPro" id="IPR048466">
    <property type="entry name" value="DNA_pol3_delta-like_C"/>
</dbReference>
<dbReference type="GO" id="GO:0003677">
    <property type="term" value="F:DNA binding"/>
    <property type="evidence" value="ECO:0007669"/>
    <property type="project" value="InterPro"/>
</dbReference>
<comment type="similarity">
    <text evidence="6">Belongs to the DNA polymerase HolA subunit family.</text>
</comment>
<dbReference type="Gene3D" id="1.10.8.60">
    <property type="match status" value="1"/>
</dbReference>
<dbReference type="Gene3D" id="1.20.272.10">
    <property type="match status" value="1"/>
</dbReference>
<comment type="caution">
    <text evidence="9">The sequence shown here is derived from an EMBL/GenBank/DDBJ whole genome shotgun (WGS) entry which is preliminary data.</text>
</comment>
<dbReference type="Pfam" id="PF21694">
    <property type="entry name" value="DNA_pol3_delta_C"/>
    <property type="match status" value="1"/>
</dbReference>
<evidence type="ECO:0000256" key="4">
    <source>
        <dbReference type="ARBA" id="ARBA00022705"/>
    </source>
</evidence>
<sequence length="194" mass="22606">LQEYNKLSKPSFNKYAKELISQYGITISSDLITLLSQYSNFDTQRLENNILKLKLLGKELINKEDIQLLIQDTLQQDIWKLLDEMNSKEGKPLKILEDILTQKVDPKYILPMIIRNIRLITQTKYLISNNYNYSQIASVLKIPPFTLPPIVQTSNRYDWGKIKSKYEKLSNLDYEIKVGRIDSKLGLTLFCTTI</sequence>
<protein>
    <recommendedName>
        <fullName evidence="1">DNA-directed DNA polymerase</fullName>
        <ecNumber evidence="1">2.7.7.7</ecNumber>
    </recommendedName>
</protein>
<keyword evidence="3" id="KW-0548">Nucleotidyltransferase</keyword>
<dbReference type="AlphaFoldDB" id="A0A847ET12"/>
<dbReference type="EC" id="2.7.7.7" evidence="1"/>
<comment type="catalytic activity">
    <reaction evidence="7">
        <text>DNA(n) + a 2'-deoxyribonucleoside 5'-triphosphate = DNA(n+1) + diphosphate</text>
        <dbReference type="Rhea" id="RHEA:22508"/>
        <dbReference type="Rhea" id="RHEA-COMP:17339"/>
        <dbReference type="Rhea" id="RHEA-COMP:17340"/>
        <dbReference type="ChEBI" id="CHEBI:33019"/>
        <dbReference type="ChEBI" id="CHEBI:61560"/>
        <dbReference type="ChEBI" id="CHEBI:173112"/>
        <dbReference type="EC" id="2.7.7.7"/>
    </reaction>
</comment>
<dbReference type="PANTHER" id="PTHR34388">
    <property type="entry name" value="DNA POLYMERASE III SUBUNIT DELTA"/>
    <property type="match status" value="1"/>
</dbReference>
<evidence type="ECO:0000256" key="3">
    <source>
        <dbReference type="ARBA" id="ARBA00022695"/>
    </source>
</evidence>
<dbReference type="PANTHER" id="PTHR34388:SF1">
    <property type="entry name" value="DNA POLYMERASE III SUBUNIT DELTA"/>
    <property type="match status" value="1"/>
</dbReference>
<evidence type="ECO:0000259" key="8">
    <source>
        <dbReference type="Pfam" id="PF21694"/>
    </source>
</evidence>
<dbReference type="Proteomes" id="UP000554004">
    <property type="component" value="Unassembled WGS sequence"/>
</dbReference>
<evidence type="ECO:0000256" key="5">
    <source>
        <dbReference type="ARBA" id="ARBA00022932"/>
    </source>
</evidence>
<name>A0A847ET12_9BACT</name>
<dbReference type="GO" id="GO:0003887">
    <property type="term" value="F:DNA-directed DNA polymerase activity"/>
    <property type="evidence" value="ECO:0007669"/>
    <property type="project" value="UniProtKB-KW"/>
</dbReference>
<dbReference type="NCBIfam" id="TIGR01128">
    <property type="entry name" value="holA"/>
    <property type="match status" value="1"/>
</dbReference>
<keyword evidence="4" id="KW-0235">DNA replication</keyword>
<evidence type="ECO:0000256" key="7">
    <source>
        <dbReference type="ARBA" id="ARBA00049244"/>
    </source>
</evidence>
<keyword evidence="5" id="KW-0239">DNA-directed DNA polymerase</keyword>
<dbReference type="InterPro" id="IPR005790">
    <property type="entry name" value="DNA_polIII_delta"/>
</dbReference>
<gene>
    <name evidence="9" type="ORF">GX618_01150</name>
</gene>
<dbReference type="EMBL" id="JAAZAL010000037">
    <property type="protein sequence ID" value="NLE30865.1"/>
    <property type="molecule type" value="Genomic_DNA"/>
</dbReference>
<dbReference type="GO" id="GO:0009360">
    <property type="term" value="C:DNA polymerase III complex"/>
    <property type="evidence" value="ECO:0007669"/>
    <property type="project" value="TreeGrafter"/>
</dbReference>
<feature type="non-terminal residue" evidence="9">
    <location>
        <position position="1"/>
    </location>
</feature>
<reference evidence="9 10" key="1">
    <citation type="journal article" date="2020" name="Biotechnol. Biofuels">
        <title>New insights from the biogas microbiome by comprehensive genome-resolved metagenomics of nearly 1600 species originating from multiple anaerobic digesters.</title>
        <authorList>
            <person name="Campanaro S."/>
            <person name="Treu L."/>
            <person name="Rodriguez-R L.M."/>
            <person name="Kovalovszki A."/>
            <person name="Ziels R.M."/>
            <person name="Maus I."/>
            <person name="Zhu X."/>
            <person name="Kougias P.G."/>
            <person name="Basile A."/>
            <person name="Luo G."/>
            <person name="Schluter A."/>
            <person name="Konstantinidis K.T."/>
            <person name="Angelidaki I."/>
        </authorList>
    </citation>
    <scope>NUCLEOTIDE SEQUENCE [LARGE SCALE GENOMIC DNA]</scope>
    <source>
        <strain evidence="9">AS06rmzACSIP_421</strain>
    </source>
</reference>
<evidence type="ECO:0000256" key="2">
    <source>
        <dbReference type="ARBA" id="ARBA00022679"/>
    </source>
</evidence>
<evidence type="ECO:0000313" key="10">
    <source>
        <dbReference type="Proteomes" id="UP000554004"/>
    </source>
</evidence>
<feature type="domain" description="DNA polymerase III delta subunit-like C-terminal" evidence="8">
    <location>
        <begin position="75"/>
        <end position="192"/>
    </location>
</feature>
<evidence type="ECO:0000256" key="6">
    <source>
        <dbReference type="ARBA" id="ARBA00034754"/>
    </source>
</evidence>
<evidence type="ECO:0000313" key="9">
    <source>
        <dbReference type="EMBL" id="NLE30865.1"/>
    </source>
</evidence>
<dbReference type="InterPro" id="IPR008921">
    <property type="entry name" value="DNA_pol3_clamp-load_cplx_C"/>
</dbReference>
<keyword evidence="2" id="KW-0808">Transferase</keyword>
<accession>A0A847ET12</accession>
<dbReference type="GO" id="GO:0006261">
    <property type="term" value="P:DNA-templated DNA replication"/>
    <property type="evidence" value="ECO:0007669"/>
    <property type="project" value="TreeGrafter"/>
</dbReference>
<evidence type="ECO:0000256" key="1">
    <source>
        <dbReference type="ARBA" id="ARBA00012417"/>
    </source>
</evidence>
<organism evidence="9 10">
    <name type="scientific">Candidatus Dojkabacteria bacterium</name>
    <dbReference type="NCBI Taxonomy" id="2099670"/>
    <lineage>
        <taxon>Bacteria</taxon>
        <taxon>Candidatus Dojkabacteria</taxon>
    </lineage>
</organism>